<gene>
    <name evidence="3" type="ORF">PVE_R2G0417</name>
</gene>
<keyword evidence="2" id="KW-0812">Transmembrane</keyword>
<keyword evidence="2" id="KW-0472">Membrane</keyword>
<dbReference type="Proteomes" id="UP000245431">
    <property type="component" value="Chromosome PVE_r2"/>
</dbReference>
<evidence type="ECO:0000256" key="1">
    <source>
        <dbReference type="SAM" id="MobiDB-lite"/>
    </source>
</evidence>
<reference evidence="4" key="1">
    <citation type="submission" date="2016-07" db="EMBL/GenBank/DDBJ databases">
        <authorList>
            <person name="Florea S."/>
            <person name="Webb J.S."/>
            <person name="Jaromczyk J."/>
            <person name="Schardl C.L."/>
        </authorList>
    </citation>
    <scope>NUCLEOTIDE SEQUENCE [LARGE SCALE GENOMIC DNA]</scope>
    <source>
        <strain evidence="4">1YdBTEX2</strain>
    </source>
</reference>
<feature type="transmembrane region" description="Helical" evidence="2">
    <location>
        <begin position="116"/>
        <end position="141"/>
    </location>
</feature>
<proteinExistence type="predicted"/>
<dbReference type="EMBL" id="LT599584">
    <property type="protein sequence ID" value="SBW84444.1"/>
    <property type="molecule type" value="Genomic_DNA"/>
</dbReference>
<evidence type="ECO:0000313" key="4">
    <source>
        <dbReference type="Proteomes" id="UP000245431"/>
    </source>
</evidence>
<organism evidence="3 4">
    <name type="scientific">Pseudomonas veronii 1YdBTEX2</name>
    <dbReference type="NCBI Taxonomy" id="1295141"/>
    <lineage>
        <taxon>Bacteria</taxon>
        <taxon>Pseudomonadati</taxon>
        <taxon>Pseudomonadota</taxon>
        <taxon>Gammaproteobacteria</taxon>
        <taxon>Pseudomonadales</taxon>
        <taxon>Pseudomonadaceae</taxon>
        <taxon>Pseudomonas</taxon>
    </lineage>
</organism>
<keyword evidence="2" id="KW-1133">Transmembrane helix</keyword>
<accession>A0A1D3K7W9</accession>
<evidence type="ECO:0000313" key="3">
    <source>
        <dbReference type="EMBL" id="SBW84444.1"/>
    </source>
</evidence>
<name>A0A1D3K7W9_PSEVE</name>
<evidence type="ECO:0000256" key="2">
    <source>
        <dbReference type="SAM" id="Phobius"/>
    </source>
</evidence>
<protein>
    <submittedName>
        <fullName evidence="3">Membrane protein</fullName>
    </submittedName>
</protein>
<sequence>MESNPTVFAAASDITVDANERWGIKLSAPGFVVEISSDHGSLSYSLRSQDEVNTRPGFEHPLSFVVADHSSSRTVAHFTSRKEADKLIEMISAARDLAAKREAEEREKPNPFLRTLFTFAEMVSAAVLVGFIGSAAANIGWNIVSPVVSRITGVPTPAEQYSMDQSASSNQINEVLDAVPMFMTAFRNARISEEFQNLIDTSEAQTKSELIRMQLLPSSDADREIHDRQQILKHIPPYARTPEQAAELDAAKSATDQ</sequence>
<feature type="region of interest" description="Disordered" evidence="1">
    <location>
        <begin position="237"/>
        <end position="257"/>
    </location>
</feature>
<dbReference type="AlphaFoldDB" id="A0A1D3K7W9"/>